<dbReference type="Proteomes" id="UP000654075">
    <property type="component" value="Unassembled WGS sequence"/>
</dbReference>
<evidence type="ECO:0000256" key="1">
    <source>
        <dbReference type="SAM" id="MobiDB-lite"/>
    </source>
</evidence>
<reference evidence="4" key="1">
    <citation type="submission" date="2021-02" db="EMBL/GenBank/DDBJ databases">
        <authorList>
            <person name="Dougan E. K."/>
            <person name="Rhodes N."/>
            <person name="Thang M."/>
            <person name="Chan C."/>
        </authorList>
    </citation>
    <scope>NUCLEOTIDE SEQUENCE</scope>
</reference>
<gene>
    <name evidence="4" type="ORF">PGLA1383_LOCUS32780</name>
</gene>
<organism evidence="4 5">
    <name type="scientific">Polarella glacialis</name>
    <name type="common">Dinoflagellate</name>
    <dbReference type="NCBI Taxonomy" id="89957"/>
    <lineage>
        <taxon>Eukaryota</taxon>
        <taxon>Sar</taxon>
        <taxon>Alveolata</taxon>
        <taxon>Dinophyceae</taxon>
        <taxon>Suessiales</taxon>
        <taxon>Suessiaceae</taxon>
        <taxon>Polarella</taxon>
    </lineage>
</organism>
<name>A0A813FRD8_POLGL</name>
<sequence length="679" mass="75472">MVKEGLGPQKSQAQTARVSAAEHNVFAATTTSPSRAKDDDRHAGMDWGRQCLPNSTSATALAPGTSVESWGESNYMHSDHIDQFGFGHFEFFGEHTDKKKEASLHAHHHQQSRGLITGAKHDREFEYGKYTRKFEYGRCCGKGRTLSCGITCISQEVSSRALQGNVNKGREVSQASAYAGQPALAGAGPPIPHVACQDISQVKLVDCLHGGAGNWITTEMLARSLENHFRLSFTGDPLRTDLESEACHSDSGDGDDDSPPEKAYRVDLLCQHQLYFYINAALVLVRADTAPPEKKQPRSPPESVRSHAGWRWFTAMIDFTSSGFAAVTADLTKRAGTLARDSQMADPPGVPIDAGHHRPKPKSHFLRLSSSSSHSLLSAAFVLVVVTLTIGLQLTLFEYLLSGTFAIPISFGGSLVRMLTAVLWFIRLLFFEPLRKFYRWLRGLCDVCHWHTARPHVATMPDLPAAVLLQVTEFLPIDSLCVVGATSSSMREITDNQCWYELLLQEVEHRCLEGPWQQHVRQLTSKARLKDVDASPEEAEETRKDEIVERKETRKGWWDSEVKLIDPACLTRELRCFLCTEAQKLVEAEQSRALEQHRTALTDLAHSLILLASWFCFAAQVMNLACTSESTDPWTVLKALVSPLLFLFVLEAERDQFSQQVLAGFVSIFLLADLGYQKS</sequence>
<dbReference type="SUPFAM" id="SSF81383">
    <property type="entry name" value="F-box domain"/>
    <property type="match status" value="1"/>
</dbReference>
<comment type="caution">
    <text evidence="4">The sequence shown here is derived from an EMBL/GenBank/DDBJ whole genome shotgun (WGS) entry which is preliminary data.</text>
</comment>
<protein>
    <recommendedName>
        <fullName evidence="3">F-box domain-containing protein</fullName>
    </recommendedName>
</protein>
<evidence type="ECO:0000313" key="5">
    <source>
        <dbReference type="Proteomes" id="UP000654075"/>
    </source>
</evidence>
<evidence type="ECO:0000313" key="4">
    <source>
        <dbReference type="EMBL" id="CAE8615063.1"/>
    </source>
</evidence>
<dbReference type="AlphaFoldDB" id="A0A813FRD8"/>
<evidence type="ECO:0000256" key="2">
    <source>
        <dbReference type="SAM" id="Phobius"/>
    </source>
</evidence>
<feature type="compositionally biased region" description="Basic and acidic residues" evidence="1">
    <location>
        <begin position="35"/>
        <end position="44"/>
    </location>
</feature>
<evidence type="ECO:0000259" key="3">
    <source>
        <dbReference type="Pfam" id="PF12937"/>
    </source>
</evidence>
<feature type="transmembrane region" description="Helical" evidence="2">
    <location>
        <begin position="376"/>
        <end position="397"/>
    </location>
</feature>
<feature type="region of interest" description="Disordered" evidence="1">
    <location>
        <begin position="26"/>
        <end position="49"/>
    </location>
</feature>
<dbReference type="Pfam" id="PF12937">
    <property type="entry name" value="F-box-like"/>
    <property type="match status" value="1"/>
</dbReference>
<keyword evidence="2" id="KW-0812">Transmembrane</keyword>
<dbReference type="EMBL" id="CAJNNV010025553">
    <property type="protein sequence ID" value="CAE8615063.1"/>
    <property type="molecule type" value="Genomic_DNA"/>
</dbReference>
<feature type="domain" description="F-box" evidence="3">
    <location>
        <begin position="461"/>
        <end position="504"/>
    </location>
</feature>
<feature type="transmembrane region" description="Helical" evidence="2">
    <location>
        <begin position="409"/>
        <end position="430"/>
    </location>
</feature>
<dbReference type="InterPro" id="IPR001810">
    <property type="entry name" value="F-box_dom"/>
</dbReference>
<keyword evidence="5" id="KW-1185">Reference proteome</keyword>
<feature type="region of interest" description="Disordered" evidence="1">
    <location>
        <begin position="1"/>
        <end position="20"/>
    </location>
</feature>
<proteinExistence type="predicted"/>
<keyword evidence="2" id="KW-0472">Membrane</keyword>
<keyword evidence="2" id="KW-1133">Transmembrane helix</keyword>
<accession>A0A813FRD8</accession>
<dbReference type="InterPro" id="IPR036047">
    <property type="entry name" value="F-box-like_dom_sf"/>
</dbReference>